<organism evidence="3 4">
    <name type="scientific">Actinophytocola algeriensis</name>
    <dbReference type="NCBI Taxonomy" id="1768010"/>
    <lineage>
        <taxon>Bacteria</taxon>
        <taxon>Bacillati</taxon>
        <taxon>Actinomycetota</taxon>
        <taxon>Actinomycetes</taxon>
        <taxon>Pseudonocardiales</taxon>
        <taxon>Pseudonocardiaceae</taxon>
    </lineage>
</organism>
<evidence type="ECO:0000256" key="1">
    <source>
        <dbReference type="SAM" id="Phobius"/>
    </source>
</evidence>
<protein>
    <submittedName>
        <fullName evidence="3">Peptidoglycan/LPS O-acetylase OafA/YrhL</fullName>
    </submittedName>
</protein>
<feature type="domain" description="Acyltransferase 3" evidence="2">
    <location>
        <begin position="13"/>
        <end position="101"/>
    </location>
</feature>
<keyword evidence="1" id="KW-0472">Membrane</keyword>
<gene>
    <name evidence="3" type="ORF">FHR82_007312</name>
</gene>
<dbReference type="GO" id="GO:0016747">
    <property type="term" value="F:acyltransferase activity, transferring groups other than amino-acyl groups"/>
    <property type="evidence" value="ECO:0007669"/>
    <property type="project" value="InterPro"/>
</dbReference>
<keyword evidence="1" id="KW-0812">Transmembrane</keyword>
<feature type="transmembrane region" description="Helical" evidence="1">
    <location>
        <begin position="22"/>
        <end position="39"/>
    </location>
</feature>
<feature type="transmembrane region" description="Helical" evidence="1">
    <location>
        <begin position="86"/>
        <end position="103"/>
    </location>
</feature>
<keyword evidence="1" id="KW-1133">Transmembrane helix</keyword>
<reference evidence="3 4" key="1">
    <citation type="submission" date="2020-08" db="EMBL/GenBank/DDBJ databases">
        <title>Genomic Encyclopedia of Type Strains, Phase III (KMG-III): the genomes of soil and plant-associated and newly described type strains.</title>
        <authorList>
            <person name="Whitman W."/>
        </authorList>
    </citation>
    <scope>NUCLEOTIDE SEQUENCE [LARGE SCALE GENOMIC DNA]</scope>
    <source>
        <strain evidence="3 4">CECT 8960</strain>
    </source>
</reference>
<keyword evidence="4" id="KW-1185">Reference proteome</keyword>
<comment type="caution">
    <text evidence="3">The sequence shown here is derived from an EMBL/GenBank/DDBJ whole genome shotgun (WGS) entry which is preliminary data.</text>
</comment>
<dbReference type="Pfam" id="PF01757">
    <property type="entry name" value="Acyl_transf_3"/>
    <property type="match status" value="1"/>
</dbReference>
<feature type="transmembrane region" description="Helical" evidence="1">
    <location>
        <begin position="48"/>
        <end position="66"/>
    </location>
</feature>
<proteinExistence type="predicted"/>
<evidence type="ECO:0000313" key="3">
    <source>
        <dbReference type="EMBL" id="MBB4911053.1"/>
    </source>
</evidence>
<dbReference type="RefSeq" id="WP_260418157.1">
    <property type="nucleotide sequence ID" value="NZ_JACHJQ010000008.1"/>
</dbReference>
<dbReference type="Proteomes" id="UP000520767">
    <property type="component" value="Unassembled WGS sequence"/>
</dbReference>
<dbReference type="InterPro" id="IPR002656">
    <property type="entry name" value="Acyl_transf_3_dom"/>
</dbReference>
<accession>A0A7W7VI38</accession>
<evidence type="ECO:0000259" key="2">
    <source>
        <dbReference type="Pfam" id="PF01757"/>
    </source>
</evidence>
<evidence type="ECO:0000313" key="4">
    <source>
        <dbReference type="Proteomes" id="UP000520767"/>
    </source>
</evidence>
<dbReference type="EMBL" id="JACHJQ010000008">
    <property type="protein sequence ID" value="MBB4911053.1"/>
    <property type="molecule type" value="Genomic_DNA"/>
</dbReference>
<sequence>MDRCRQASAYWHGDGTHFTRRAWIAAFLLAVLTFGVGLVSRHRRIPRWLAGLGTISYSVYLVHPVLLAVSDGTIGRSRQDNPVLEVAFYAVLLPLCVLTYRYIEAPCQKWGRMLTRRAGTGRMPISGSGTRTG</sequence>
<dbReference type="AlphaFoldDB" id="A0A7W7VI38"/>
<name>A0A7W7VI38_9PSEU</name>